<keyword evidence="3" id="KW-1185">Reference proteome</keyword>
<comment type="caution">
    <text evidence="2">The sequence shown here is derived from an EMBL/GenBank/DDBJ whole genome shotgun (WGS) entry which is preliminary data.</text>
</comment>
<evidence type="ECO:0000313" key="2">
    <source>
        <dbReference type="EMBL" id="GMT05309.1"/>
    </source>
</evidence>
<feature type="compositionally biased region" description="Polar residues" evidence="1">
    <location>
        <begin position="74"/>
        <end position="89"/>
    </location>
</feature>
<dbReference type="AlphaFoldDB" id="A0AAV5UG02"/>
<protein>
    <submittedName>
        <fullName evidence="2">Uncharacterized protein</fullName>
    </submittedName>
</protein>
<feature type="region of interest" description="Disordered" evidence="1">
    <location>
        <begin position="43"/>
        <end position="90"/>
    </location>
</feature>
<proteinExistence type="predicted"/>
<accession>A0AAV5UG02</accession>
<evidence type="ECO:0000313" key="3">
    <source>
        <dbReference type="Proteomes" id="UP001432027"/>
    </source>
</evidence>
<feature type="non-terminal residue" evidence="2">
    <location>
        <position position="1"/>
    </location>
</feature>
<feature type="compositionally biased region" description="Polar residues" evidence="1">
    <location>
        <begin position="50"/>
        <end position="61"/>
    </location>
</feature>
<sequence length="100" mass="11275">SRSDDTDNMAEKYSQSLKHADCLLFLSPRPDDFTYNISTGRTGGVDFHSKSSNPWDNSGKGTTRKDFRRHRRSGSCQIQNPSDSVTGSTAKIEKTLQFHY</sequence>
<dbReference type="EMBL" id="BTSX01000006">
    <property type="protein sequence ID" value="GMT05309.1"/>
    <property type="molecule type" value="Genomic_DNA"/>
</dbReference>
<name>A0AAV5UG02_9BILA</name>
<dbReference type="Proteomes" id="UP001432027">
    <property type="component" value="Unassembled WGS sequence"/>
</dbReference>
<gene>
    <name evidence="2" type="ORF">PENTCL1PPCAC_27483</name>
</gene>
<evidence type="ECO:0000256" key="1">
    <source>
        <dbReference type="SAM" id="MobiDB-lite"/>
    </source>
</evidence>
<organism evidence="2 3">
    <name type="scientific">Pristionchus entomophagus</name>
    <dbReference type="NCBI Taxonomy" id="358040"/>
    <lineage>
        <taxon>Eukaryota</taxon>
        <taxon>Metazoa</taxon>
        <taxon>Ecdysozoa</taxon>
        <taxon>Nematoda</taxon>
        <taxon>Chromadorea</taxon>
        <taxon>Rhabditida</taxon>
        <taxon>Rhabditina</taxon>
        <taxon>Diplogasteromorpha</taxon>
        <taxon>Diplogasteroidea</taxon>
        <taxon>Neodiplogasteridae</taxon>
        <taxon>Pristionchus</taxon>
    </lineage>
</organism>
<reference evidence="2" key="1">
    <citation type="submission" date="2023-10" db="EMBL/GenBank/DDBJ databases">
        <title>Genome assembly of Pristionchus species.</title>
        <authorList>
            <person name="Yoshida K."/>
            <person name="Sommer R.J."/>
        </authorList>
    </citation>
    <scope>NUCLEOTIDE SEQUENCE</scope>
    <source>
        <strain evidence="2">RS0144</strain>
    </source>
</reference>